<accession>A0A4C1T9B6</accession>
<organism evidence="2 3">
    <name type="scientific">Eumeta variegata</name>
    <name type="common">Bagworm moth</name>
    <name type="synonym">Eumeta japonica</name>
    <dbReference type="NCBI Taxonomy" id="151549"/>
    <lineage>
        <taxon>Eukaryota</taxon>
        <taxon>Metazoa</taxon>
        <taxon>Ecdysozoa</taxon>
        <taxon>Arthropoda</taxon>
        <taxon>Hexapoda</taxon>
        <taxon>Insecta</taxon>
        <taxon>Pterygota</taxon>
        <taxon>Neoptera</taxon>
        <taxon>Endopterygota</taxon>
        <taxon>Lepidoptera</taxon>
        <taxon>Glossata</taxon>
        <taxon>Ditrysia</taxon>
        <taxon>Tineoidea</taxon>
        <taxon>Psychidae</taxon>
        <taxon>Oiketicinae</taxon>
        <taxon>Eumeta</taxon>
    </lineage>
</organism>
<dbReference type="AlphaFoldDB" id="A0A4C1T9B6"/>
<sequence>MLFKKTTRSISVRDRNREKDRDQEREHKIENGNQNGIEIDKDIDKKKDERDSLVAIETEAGTEIERRNNNEIMVDNVTGFQIFTFQEAQVRSPARLRSLGMRRHLNFTASPSRNSFHNRRGPNRLLRRGGGVRLRHFDGSAVVAAAEVTTGRYSVHSEKILWSIRLFAVAA</sequence>
<dbReference type="Proteomes" id="UP000299102">
    <property type="component" value="Unassembled WGS sequence"/>
</dbReference>
<evidence type="ECO:0000256" key="1">
    <source>
        <dbReference type="SAM" id="MobiDB-lite"/>
    </source>
</evidence>
<protein>
    <submittedName>
        <fullName evidence="2">Uncharacterized protein</fullName>
    </submittedName>
</protein>
<feature type="compositionally biased region" description="Basic and acidic residues" evidence="1">
    <location>
        <begin position="11"/>
        <end position="30"/>
    </location>
</feature>
<feature type="region of interest" description="Disordered" evidence="1">
    <location>
        <begin position="1"/>
        <end position="44"/>
    </location>
</feature>
<reference evidence="2 3" key="1">
    <citation type="journal article" date="2019" name="Commun. Biol.">
        <title>The bagworm genome reveals a unique fibroin gene that provides high tensile strength.</title>
        <authorList>
            <person name="Kono N."/>
            <person name="Nakamura H."/>
            <person name="Ohtoshi R."/>
            <person name="Tomita M."/>
            <person name="Numata K."/>
            <person name="Arakawa K."/>
        </authorList>
    </citation>
    <scope>NUCLEOTIDE SEQUENCE [LARGE SCALE GENOMIC DNA]</scope>
</reference>
<gene>
    <name evidence="2" type="ORF">EVAR_79710_1</name>
</gene>
<dbReference type="EMBL" id="BGZK01000044">
    <property type="protein sequence ID" value="GBP11032.1"/>
    <property type="molecule type" value="Genomic_DNA"/>
</dbReference>
<proteinExistence type="predicted"/>
<comment type="caution">
    <text evidence="2">The sequence shown here is derived from an EMBL/GenBank/DDBJ whole genome shotgun (WGS) entry which is preliminary data.</text>
</comment>
<evidence type="ECO:0000313" key="2">
    <source>
        <dbReference type="EMBL" id="GBP11032.1"/>
    </source>
</evidence>
<name>A0A4C1T9B6_EUMVA</name>
<keyword evidence="3" id="KW-1185">Reference proteome</keyword>
<evidence type="ECO:0000313" key="3">
    <source>
        <dbReference type="Proteomes" id="UP000299102"/>
    </source>
</evidence>